<evidence type="ECO:0000256" key="1">
    <source>
        <dbReference type="ARBA" id="ARBA00010142"/>
    </source>
</evidence>
<dbReference type="Proteomes" id="UP001149090">
    <property type="component" value="Unassembled WGS sequence"/>
</dbReference>
<sequence>MKRVNLFSIGDSDSDSIFMLISYTTNVFSIEYIPTIFDNYNSNVMIEGNPINLTLFGTSTVEDFHKICENSSPQVDSFLVCFSLISRSSFENIKNIWIPQIQNSRENVPFFLIGTHLDLRDDQETIKRLEEKGLSPVSYEDGANLAQEIKAVKYLECSSVTQKNLKNVFDEAILFVLNPQKFQKPNQSKNKCLIF</sequence>
<accession>A0A9Q0LFW3</accession>
<evidence type="ECO:0000313" key="5">
    <source>
        <dbReference type="Proteomes" id="UP001149090"/>
    </source>
</evidence>
<dbReference type="SMART" id="SM00173">
    <property type="entry name" value="RAS"/>
    <property type="match status" value="1"/>
</dbReference>
<evidence type="ECO:0000256" key="3">
    <source>
        <dbReference type="ARBA" id="ARBA00023134"/>
    </source>
</evidence>
<name>A0A9Q0LFW3_ANAIG</name>
<dbReference type="InterPro" id="IPR027417">
    <property type="entry name" value="P-loop_NTPase"/>
</dbReference>
<dbReference type="PRINTS" id="PR00449">
    <property type="entry name" value="RASTRNSFRMNG"/>
</dbReference>
<dbReference type="InterPro" id="IPR001806">
    <property type="entry name" value="Small_GTPase"/>
</dbReference>
<dbReference type="InterPro" id="IPR005225">
    <property type="entry name" value="Small_GTP-bd"/>
</dbReference>
<dbReference type="PANTHER" id="PTHR24072">
    <property type="entry name" value="RHO FAMILY GTPASE"/>
    <property type="match status" value="1"/>
</dbReference>
<dbReference type="FunFam" id="3.40.50.300:FF:001179">
    <property type="entry name" value="Rho family GTPase"/>
    <property type="match status" value="1"/>
</dbReference>
<dbReference type="GO" id="GO:0005525">
    <property type="term" value="F:GTP binding"/>
    <property type="evidence" value="ECO:0007669"/>
    <property type="project" value="UniProtKB-KW"/>
</dbReference>
<dbReference type="GO" id="GO:0007264">
    <property type="term" value="P:small GTPase-mediated signal transduction"/>
    <property type="evidence" value="ECO:0007669"/>
    <property type="project" value="InterPro"/>
</dbReference>
<dbReference type="SMART" id="SM00174">
    <property type="entry name" value="RHO"/>
    <property type="match status" value="1"/>
</dbReference>
<dbReference type="SUPFAM" id="SSF52540">
    <property type="entry name" value="P-loop containing nucleoside triphosphate hydrolases"/>
    <property type="match status" value="1"/>
</dbReference>
<gene>
    <name evidence="4" type="ORF">M0811_10584</name>
</gene>
<keyword evidence="2" id="KW-0547">Nucleotide-binding</keyword>
<keyword evidence="5" id="KW-1185">Reference proteome</keyword>
<evidence type="ECO:0000256" key="2">
    <source>
        <dbReference type="ARBA" id="ARBA00022741"/>
    </source>
</evidence>
<dbReference type="OrthoDB" id="8830751at2759"/>
<organism evidence="4 5">
    <name type="scientific">Anaeramoeba ignava</name>
    <name type="common">Anaerobic marine amoeba</name>
    <dbReference type="NCBI Taxonomy" id="1746090"/>
    <lineage>
        <taxon>Eukaryota</taxon>
        <taxon>Metamonada</taxon>
        <taxon>Anaeramoebidae</taxon>
        <taxon>Anaeramoeba</taxon>
    </lineage>
</organism>
<comment type="similarity">
    <text evidence="1">Belongs to the small GTPase superfamily. Rho family.</text>
</comment>
<dbReference type="Pfam" id="PF00071">
    <property type="entry name" value="Ras"/>
    <property type="match status" value="1"/>
</dbReference>
<dbReference type="GO" id="GO:0003924">
    <property type="term" value="F:GTPase activity"/>
    <property type="evidence" value="ECO:0007669"/>
    <property type="project" value="InterPro"/>
</dbReference>
<comment type="caution">
    <text evidence="4">The sequence shown here is derived from an EMBL/GenBank/DDBJ whole genome shotgun (WGS) entry which is preliminary data.</text>
</comment>
<dbReference type="PROSITE" id="PS51420">
    <property type="entry name" value="RHO"/>
    <property type="match status" value="1"/>
</dbReference>
<proteinExistence type="inferred from homology"/>
<dbReference type="NCBIfam" id="TIGR00231">
    <property type="entry name" value="small_GTP"/>
    <property type="match status" value="1"/>
</dbReference>
<protein>
    <submittedName>
        <fullName evidence="4">Ras-related c3 botulinum toxin substrate 1</fullName>
    </submittedName>
</protein>
<dbReference type="EMBL" id="JAPDFW010000091">
    <property type="protein sequence ID" value="KAJ5071100.1"/>
    <property type="molecule type" value="Genomic_DNA"/>
</dbReference>
<reference evidence="4" key="1">
    <citation type="submission" date="2022-10" db="EMBL/GenBank/DDBJ databases">
        <title>Novel sulphate-reducing endosymbionts in the free-living metamonad Anaeramoeba.</title>
        <authorList>
            <person name="Jerlstrom-Hultqvist J."/>
            <person name="Cepicka I."/>
            <person name="Gallot-Lavallee L."/>
            <person name="Salas-Leiva D."/>
            <person name="Curtis B.A."/>
            <person name="Zahonova K."/>
            <person name="Pipaliya S."/>
            <person name="Dacks J."/>
            <person name="Roger A.J."/>
        </authorList>
    </citation>
    <scope>NUCLEOTIDE SEQUENCE</scope>
    <source>
        <strain evidence="4">BMAN</strain>
    </source>
</reference>
<keyword evidence="3" id="KW-0342">GTP-binding</keyword>
<dbReference type="PROSITE" id="PS51421">
    <property type="entry name" value="RAS"/>
    <property type="match status" value="1"/>
</dbReference>
<dbReference type="Gene3D" id="3.40.50.300">
    <property type="entry name" value="P-loop containing nucleotide triphosphate hydrolases"/>
    <property type="match status" value="1"/>
</dbReference>
<dbReference type="PROSITE" id="PS51419">
    <property type="entry name" value="RAB"/>
    <property type="match status" value="1"/>
</dbReference>
<dbReference type="InterPro" id="IPR003578">
    <property type="entry name" value="Small_GTPase_Rho"/>
</dbReference>
<dbReference type="AlphaFoldDB" id="A0A9Q0LFW3"/>
<dbReference type="SMART" id="SM00175">
    <property type="entry name" value="RAB"/>
    <property type="match status" value="1"/>
</dbReference>
<evidence type="ECO:0000313" key="4">
    <source>
        <dbReference type="EMBL" id="KAJ5071100.1"/>
    </source>
</evidence>